<dbReference type="InterPro" id="IPR000420">
    <property type="entry name" value="Yeast_PIR_rpt"/>
</dbReference>
<accession>A0ABR4B8S8</accession>
<keyword evidence="1 2" id="KW-0732">Signal</keyword>
<evidence type="ECO:0000256" key="2">
    <source>
        <dbReference type="SAM" id="SignalP"/>
    </source>
</evidence>
<evidence type="ECO:0000256" key="1">
    <source>
        <dbReference type="ARBA" id="ARBA00022729"/>
    </source>
</evidence>
<feature type="signal peptide" evidence="2">
    <location>
        <begin position="1"/>
        <end position="18"/>
    </location>
</feature>
<reference evidence="3 4" key="1">
    <citation type="submission" date="2024-09" db="EMBL/GenBank/DDBJ databases">
        <title>Rethinking Asexuality: The Enigmatic Case of Functional Sexual Genes in Lepraria (Stereocaulaceae).</title>
        <authorList>
            <person name="Doellman M."/>
            <person name="Sun Y."/>
            <person name="Barcenas-Pena A."/>
            <person name="Lumbsch H.T."/>
            <person name="Grewe F."/>
        </authorList>
    </citation>
    <scope>NUCLEOTIDE SEQUENCE [LARGE SCALE GENOMIC DNA]</scope>
    <source>
        <strain evidence="3 4">Grewe 0041</strain>
    </source>
</reference>
<organism evidence="3 4">
    <name type="scientific">Lepraria finkii</name>
    <dbReference type="NCBI Taxonomy" id="1340010"/>
    <lineage>
        <taxon>Eukaryota</taxon>
        <taxon>Fungi</taxon>
        <taxon>Dikarya</taxon>
        <taxon>Ascomycota</taxon>
        <taxon>Pezizomycotina</taxon>
        <taxon>Lecanoromycetes</taxon>
        <taxon>OSLEUM clade</taxon>
        <taxon>Lecanoromycetidae</taxon>
        <taxon>Lecanorales</taxon>
        <taxon>Lecanorineae</taxon>
        <taxon>Stereocaulaceae</taxon>
        <taxon>Lepraria</taxon>
    </lineage>
</organism>
<evidence type="ECO:0000313" key="3">
    <source>
        <dbReference type="EMBL" id="KAL2054234.1"/>
    </source>
</evidence>
<dbReference type="Proteomes" id="UP001590951">
    <property type="component" value="Unassembled WGS sequence"/>
</dbReference>
<dbReference type="PROSITE" id="PS50256">
    <property type="entry name" value="PIR_REPEAT_2"/>
    <property type="match status" value="3"/>
</dbReference>
<sequence length="132" mass="13279">MPSMKHILILALAAAVYAIPQEASQIADGQVQQISDGQVQAPTSVPPPVTQIHDGQIQAPTSAPAPVTQIHDGQIQVPTTTAVSTGIIPTPTNGTFTSPAPTASFTGAAALMSWSQNIVVGAVGAAAGFAML</sequence>
<name>A0ABR4B8S8_9LECA</name>
<protein>
    <submittedName>
        <fullName evidence="3">Uncharacterized protein</fullName>
    </submittedName>
</protein>
<feature type="chain" id="PRO_5046695958" evidence="2">
    <location>
        <begin position="19"/>
        <end position="132"/>
    </location>
</feature>
<evidence type="ECO:0000313" key="4">
    <source>
        <dbReference type="Proteomes" id="UP001590951"/>
    </source>
</evidence>
<keyword evidence="4" id="KW-1185">Reference proteome</keyword>
<dbReference type="EMBL" id="JBHFEH010000016">
    <property type="protein sequence ID" value="KAL2054234.1"/>
    <property type="molecule type" value="Genomic_DNA"/>
</dbReference>
<gene>
    <name evidence="3" type="ORF">ABVK25_005375</name>
</gene>
<dbReference type="Pfam" id="PF00399">
    <property type="entry name" value="PIR"/>
    <property type="match status" value="3"/>
</dbReference>
<proteinExistence type="predicted"/>
<comment type="caution">
    <text evidence="3">The sequence shown here is derived from an EMBL/GenBank/DDBJ whole genome shotgun (WGS) entry which is preliminary data.</text>
</comment>